<organism evidence="1 2">
    <name type="scientific">Haemaphysalis longicornis</name>
    <name type="common">Bush tick</name>
    <dbReference type="NCBI Taxonomy" id="44386"/>
    <lineage>
        <taxon>Eukaryota</taxon>
        <taxon>Metazoa</taxon>
        <taxon>Ecdysozoa</taxon>
        <taxon>Arthropoda</taxon>
        <taxon>Chelicerata</taxon>
        <taxon>Arachnida</taxon>
        <taxon>Acari</taxon>
        <taxon>Parasitiformes</taxon>
        <taxon>Ixodida</taxon>
        <taxon>Ixodoidea</taxon>
        <taxon>Ixodidae</taxon>
        <taxon>Haemaphysalinae</taxon>
        <taxon>Haemaphysalis</taxon>
    </lineage>
</organism>
<comment type="caution">
    <text evidence="1">The sequence shown here is derived from an EMBL/GenBank/DDBJ whole genome shotgun (WGS) entry which is preliminary data.</text>
</comment>
<proteinExistence type="predicted"/>
<dbReference type="Proteomes" id="UP000821853">
    <property type="component" value="Unassembled WGS sequence"/>
</dbReference>
<gene>
    <name evidence="1" type="ORF">HPB48_013306</name>
</gene>
<dbReference type="AlphaFoldDB" id="A0A9J6GM94"/>
<keyword evidence="2" id="KW-1185">Reference proteome</keyword>
<reference evidence="1 2" key="1">
    <citation type="journal article" date="2020" name="Cell">
        <title>Large-Scale Comparative Analyses of Tick Genomes Elucidate Their Genetic Diversity and Vector Capacities.</title>
        <authorList>
            <consortium name="Tick Genome and Microbiome Consortium (TIGMIC)"/>
            <person name="Jia N."/>
            <person name="Wang J."/>
            <person name="Shi W."/>
            <person name="Du L."/>
            <person name="Sun Y."/>
            <person name="Zhan W."/>
            <person name="Jiang J.F."/>
            <person name="Wang Q."/>
            <person name="Zhang B."/>
            <person name="Ji P."/>
            <person name="Bell-Sakyi L."/>
            <person name="Cui X.M."/>
            <person name="Yuan T.T."/>
            <person name="Jiang B.G."/>
            <person name="Yang W.F."/>
            <person name="Lam T.T."/>
            <person name="Chang Q.C."/>
            <person name="Ding S.J."/>
            <person name="Wang X.J."/>
            <person name="Zhu J.G."/>
            <person name="Ruan X.D."/>
            <person name="Zhao L."/>
            <person name="Wei J.T."/>
            <person name="Ye R.Z."/>
            <person name="Que T.C."/>
            <person name="Du C.H."/>
            <person name="Zhou Y.H."/>
            <person name="Cheng J.X."/>
            <person name="Dai P.F."/>
            <person name="Guo W.B."/>
            <person name="Han X.H."/>
            <person name="Huang E.J."/>
            <person name="Li L.F."/>
            <person name="Wei W."/>
            <person name="Gao Y.C."/>
            <person name="Liu J.Z."/>
            <person name="Shao H.Z."/>
            <person name="Wang X."/>
            <person name="Wang C.C."/>
            <person name="Yang T.C."/>
            <person name="Huo Q.B."/>
            <person name="Li W."/>
            <person name="Chen H.Y."/>
            <person name="Chen S.E."/>
            <person name="Zhou L.G."/>
            <person name="Ni X.B."/>
            <person name="Tian J.H."/>
            <person name="Sheng Y."/>
            <person name="Liu T."/>
            <person name="Pan Y.S."/>
            <person name="Xia L.Y."/>
            <person name="Li J."/>
            <person name="Zhao F."/>
            <person name="Cao W.C."/>
        </authorList>
    </citation>
    <scope>NUCLEOTIDE SEQUENCE [LARGE SCALE GENOMIC DNA]</scope>
    <source>
        <strain evidence="1">HaeL-2018</strain>
    </source>
</reference>
<sequence>MQWAAYVNKVEKGDFKTRLTALRHEIRRQQEQLEHGVPSDFDAILSDRGTSRCFSSNGLRIIALLLEKCSALV</sequence>
<dbReference type="VEuPathDB" id="VectorBase:HLOH_058403"/>
<evidence type="ECO:0000313" key="1">
    <source>
        <dbReference type="EMBL" id="KAH9376717.1"/>
    </source>
</evidence>
<dbReference type="EMBL" id="JABSTR010000008">
    <property type="protein sequence ID" value="KAH9376717.1"/>
    <property type="molecule type" value="Genomic_DNA"/>
</dbReference>
<protein>
    <submittedName>
        <fullName evidence="1">Uncharacterized protein</fullName>
    </submittedName>
</protein>
<name>A0A9J6GM94_HAELO</name>
<evidence type="ECO:0000313" key="2">
    <source>
        <dbReference type="Proteomes" id="UP000821853"/>
    </source>
</evidence>
<accession>A0A9J6GM94</accession>